<evidence type="ECO:0000313" key="4">
    <source>
        <dbReference type="RefSeq" id="XP_021093158.1"/>
    </source>
</evidence>
<accession>A0AAX6R9Y8</accession>
<feature type="region of interest" description="Disordered" evidence="1">
    <location>
        <begin position="86"/>
        <end position="155"/>
    </location>
</feature>
<protein>
    <submittedName>
        <fullName evidence="4">Rab11 family-interacting protein 3-like isoform X1</fullName>
    </submittedName>
</protein>
<organism evidence="3 4">
    <name type="scientific">Heterocephalus glaber</name>
    <name type="common">Naked mole rat</name>
    <dbReference type="NCBI Taxonomy" id="10181"/>
    <lineage>
        <taxon>Eukaryota</taxon>
        <taxon>Metazoa</taxon>
        <taxon>Chordata</taxon>
        <taxon>Craniata</taxon>
        <taxon>Vertebrata</taxon>
        <taxon>Euteleostomi</taxon>
        <taxon>Mammalia</taxon>
        <taxon>Eutheria</taxon>
        <taxon>Euarchontoglires</taxon>
        <taxon>Glires</taxon>
        <taxon>Rodentia</taxon>
        <taxon>Hystricomorpha</taxon>
        <taxon>Bathyergidae</taxon>
        <taxon>Heterocephalus</taxon>
    </lineage>
</organism>
<gene>
    <name evidence="4" type="primary">LOC101701759</name>
</gene>
<evidence type="ECO:0000256" key="2">
    <source>
        <dbReference type="SAM" id="Phobius"/>
    </source>
</evidence>
<keyword evidence="2" id="KW-0472">Membrane</keyword>
<dbReference type="AlphaFoldDB" id="A0AAX6R9Y8"/>
<keyword evidence="2" id="KW-0812">Transmembrane</keyword>
<dbReference type="Proteomes" id="UP000694906">
    <property type="component" value="Unplaced"/>
</dbReference>
<proteinExistence type="predicted"/>
<feature type="compositionally biased region" description="Low complexity" evidence="1">
    <location>
        <begin position="197"/>
        <end position="209"/>
    </location>
</feature>
<keyword evidence="2" id="KW-1133">Transmembrane helix</keyword>
<evidence type="ECO:0000256" key="1">
    <source>
        <dbReference type="SAM" id="MobiDB-lite"/>
    </source>
</evidence>
<keyword evidence="3" id="KW-1185">Reference proteome</keyword>
<feature type="compositionally biased region" description="Pro residues" evidence="1">
    <location>
        <begin position="102"/>
        <end position="114"/>
    </location>
</feature>
<feature type="compositionally biased region" description="Low complexity" evidence="1">
    <location>
        <begin position="177"/>
        <end position="187"/>
    </location>
</feature>
<feature type="transmembrane region" description="Helical" evidence="2">
    <location>
        <begin position="243"/>
        <end position="265"/>
    </location>
</feature>
<evidence type="ECO:0000313" key="3">
    <source>
        <dbReference type="Proteomes" id="UP000694906"/>
    </source>
</evidence>
<reference evidence="4" key="1">
    <citation type="submission" date="2025-08" db="UniProtKB">
        <authorList>
            <consortium name="RefSeq"/>
        </authorList>
    </citation>
    <scope>IDENTIFICATION</scope>
</reference>
<dbReference type="GeneID" id="101701759"/>
<sequence length="271" mass="27844">MAKSPCFGPLTRNCLAFRGSTGRVSPDPETWGPEMSGSPGQISLDLGSRLSGPPSPGQVQSGPATTIGAQWEESRAEDCMVSTALAGMQPSPEGGPGMGLPAQPPHPSGLPPGPLWDLDSCPAGGDGAKVRSVVSTQEQLATVDPSPWKLHSQEDPPAELLPQLEQAEPTEAQPTGPAAAQAEVPYVEPEPAPPAASCPALGPQPESVAAPSPAAVLGHLVAARQSVSPPELHLAPAPGPLPLFPSLTLAHVLGFTLALIYWIYINNRSSF</sequence>
<name>A0AAX6R9Y8_HETGA</name>
<feature type="region of interest" description="Disordered" evidence="1">
    <location>
        <begin position="17"/>
        <end position="65"/>
    </location>
</feature>
<feature type="region of interest" description="Disordered" evidence="1">
    <location>
        <begin position="168"/>
        <end position="209"/>
    </location>
</feature>
<dbReference type="RefSeq" id="XP_021093158.1">
    <property type="nucleotide sequence ID" value="XM_021237499.1"/>
</dbReference>